<accession>A0A6G7WGD1</accession>
<organism evidence="1 2">
    <name type="scientific">Jeotgalibaca porci</name>
    <dbReference type="NCBI Taxonomy" id="1868793"/>
    <lineage>
        <taxon>Bacteria</taxon>
        <taxon>Bacillati</taxon>
        <taxon>Bacillota</taxon>
        <taxon>Bacilli</taxon>
        <taxon>Lactobacillales</taxon>
        <taxon>Carnobacteriaceae</taxon>
        <taxon>Jeotgalibaca</taxon>
    </lineage>
</organism>
<dbReference type="KEGG" id="jpo:G7058_04130"/>
<reference evidence="1 2" key="1">
    <citation type="journal article" date="2017" name="Int. J. Syst. Evol. Microbiol.">
        <title>Jeotgalibaca porci sp. nov. and Jeotgalibaca arthritidis sp. nov., isolated from pigs, and emended description of the genus Jeotgalibaca.</title>
        <authorList>
            <person name="Zamora L."/>
            <person name="Perez-Sancho M."/>
            <person name="Dominguez L."/>
            <person name="Fernandez-Garayzabal J.F."/>
            <person name="Vela A.I."/>
        </authorList>
    </citation>
    <scope>NUCLEOTIDE SEQUENCE [LARGE SCALE GENOMIC DNA]</scope>
    <source>
        <strain evidence="1 2">CCUG 69148</strain>
    </source>
</reference>
<dbReference type="GeneID" id="94552454"/>
<proteinExistence type="predicted"/>
<dbReference type="RefSeq" id="WP_166062366.1">
    <property type="nucleotide sequence ID" value="NZ_CP049889.1"/>
</dbReference>
<dbReference type="AlphaFoldDB" id="A0A6G7WGD1"/>
<evidence type="ECO:0000313" key="1">
    <source>
        <dbReference type="EMBL" id="QIK51313.1"/>
    </source>
</evidence>
<keyword evidence="2" id="KW-1185">Reference proteome</keyword>
<protein>
    <submittedName>
        <fullName evidence="1">Uncharacterized protein</fullName>
    </submittedName>
</protein>
<name>A0A6G7WGD1_9LACT</name>
<sequence>MNNYKKSRIRESLMHRVELTQENFAFFQIAPNDLLQETILPSYDFHILRPGVVCQECYSFNTYVEAQTTFCESCGGIEDAEETIKRHSEEFLLLFPEVPLTTARIYQWCDGSFSKQRIYRVLRKNYLKVGKTKAVQYQ</sequence>
<gene>
    <name evidence="1" type="ORF">G7058_04130</name>
</gene>
<dbReference type="Proteomes" id="UP000501830">
    <property type="component" value="Chromosome"/>
</dbReference>
<dbReference type="EMBL" id="CP049889">
    <property type="protein sequence ID" value="QIK51313.1"/>
    <property type="molecule type" value="Genomic_DNA"/>
</dbReference>
<evidence type="ECO:0000313" key="2">
    <source>
        <dbReference type="Proteomes" id="UP000501830"/>
    </source>
</evidence>